<sequence length="196" mass="23279">MKQFWSESEKVKLSELILLNTAHSRTNWKLVASQFQNRTPTQCKLQYRNVLCQTKLEKVNFEWTDEKSIEFEMLFVIYGNKWSFIQQNYYPELKPEQLQLKYQYLKGRQAEYNALKSKIQINQSLTDKEVQLCKLVLHRIKIARQKLAELEQNKSVLFIMDPLMTKFLKEVVTDEYKKGMDAEEQTIIEAVKQNGG</sequence>
<keyword evidence="5" id="KW-1185">Reference proteome</keyword>
<evidence type="ECO:0000313" key="3">
    <source>
        <dbReference type="EMBL" id="CAI9917406.1"/>
    </source>
</evidence>
<evidence type="ECO:0000259" key="1">
    <source>
        <dbReference type="PROSITE" id="PS50090"/>
    </source>
</evidence>
<dbReference type="Proteomes" id="UP001642409">
    <property type="component" value="Unassembled WGS sequence"/>
</dbReference>
<evidence type="ECO:0000313" key="4">
    <source>
        <dbReference type="EMBL" id="CAL6102349.1"/>
    </source>
</evidence>
<dbReference type="AlphaFoldDB" id="A0AA86NDM9"/>
<evidence type="ECO:0000259" key="2">
    <source>
        <dbReference type="PROSITE" id="PS51294"/>
    </source>
</evidence>
<reference evidence="4 5" key="2">
    <citation type="submission" date="2024-07" db="EMBL/GenBank/DDBJ databases">
        <authorList>
            <person name="Akdeniz Z."/>
        </authorList>
    </citation>
    <scope>NUCLEOTIDE SEQUENCE [LARGE SCALE GENOMIC DNA]</scope>
</reference>
<proteinExistence type="predicted"/>
<dbReference type="PROSITE" id="PS50090">
    <property type="entry name" value="MYB_LIKE"/>
    <property type="match status" value="1"/>
</dbReference>
<gene>
    <name evidence="3" type="ORF">HINF_LOCUS5051</name>
    <name evidence="4" type="ORF">HINF_LOCUS71624</name>
</gene>
<evidence type="ECO:0000313" key="5">
    <source>
        <dbReference type="Proteomes" id="UP001642409"/>
    </source>
</evidence>
<dbReference type="EMBL" id="CAXDID020000554">
    <property type="protein sequence ID" value="CAL6102349.1"/>
    <property type="molecule type" value="Genomic_DNA"/>
</dbReference>
<dbReference type="InterPro" id="IPR009057">
    <property type="entry name" value="Homeodomain-like_sf"/>
</dbReference>
<dbReference type="CDD" id="cd00167">
    <property type="entry name" value="SANT"/>
    <property type="match status" value="1"/>
</dbReference>
<dbReference type="PROSITE" id="PS51294">
    <property type="entry name" value="HTH_MYB"/>
    <property type="match status" value="1"/>
</dbReference>
<accession>A0AA86NDM9</accession>
<feature type="domain" description="HTH myb-type" evidence="2">
    <location>
        <begin position="1"/>
        <end position="55"/>
    </location>
</feature>
<dbReference type="Pfam" id="PF13921">
    <property type="entry name" value="Myb_DNA-bind_6"/>
    <property type="match status" value="1"/>
</dbReference>
<dbReference type="Gene3D" id="1.10.10.60">
    <property type="entry name" value="Homeodomain-like"/>
    <property type="match status" value="1"/>
</dbReference>
<protein>
    <submittedName>
        <fullName evidence="3">Myb-like DNA-binding domain-containing protein</fullName>
    </submittedName>
    <submittedName>
        <fullName evidence="4">Myb-like_DNA-binding domain-containing protein</fullName>
    </submittedName>
</protein>
<dbReference type="InterPro" id="IPR001005">
    <property type="entry name" value="SANT/Myb"/>
</dbReference>
<reference evidence="3" key="1">
    <citation type="submission" date="2023-06" db="EMBL/GenBank/DDBJ databases">
        <authorList>
            <person name="Kurt Z."/>
        </authorList>
    </citation>
    <scope>NUCLEOTIDE SEQUENCE</scope>
</reference>
<dbReference type="SMART" id="SM00717">
    <property type="entry name" value="SANT"/>
    <property type="match status" value="2"/>
</dbReference>
<dbReference type="EMBL" id="CATOUU010000131">
    <property type="protein sequence ID" value="CAI9917406.1"/>
    <property type="molecule type" value="Genomic_DNA"/>
</dbReference>
<feature type="domain" description="Myb-like" evidence="1">
    <location>
        <begin position="1"/>
        <end position="51"/>
    </location>
</feature>
<keyword evidence="3" id="KW-0238">DNA-binding</keyword>
<name>A0AA86NDM9_9EUKA</name>
<dbReference type="InterPro" id="IPR017930">
    <property type="entry name" value="Myb_dom"/>
</dbReference>
<comment type="caution">
    <text evidence="3">The sequence shown here is derived from an EMBL/GenBank/DDBJ whole genome shotgun (WGS) entry which is preliminary data.</text>
</comment>
<organism evidence="3">
    <name type="scientific">Hexamita inflata</name>
    <dbReference type="NCBI Taxonomy" id="28002"/>
    <lineage>
        <taxon>Eukaryota</taxon>
        <taxon>Metamonada</taxon>
        <taxon>Diplomonadida</taxon>
        <taxon>Hexamitidae</taxon>
        <taxon>Hexamitinae</taxon>
        <taxon>Hexamita</taxon>
    </lineage>
</organism>
<dbReference type="SUPFAM" id="SSF46689">
    <property type="entry name" value="Homeodomain-like"/>
    <property type="match status" value="1"/>
</dbReference>
<dbReference type="GO" id="GO:0003677">
    <property type="term" value="F:DNA binding"/>
    <property type="evidence" value="ECO:0007669"/>
    <property type="project" value="UniProtKB-KW"/>
</dbReference>